<sequence length="678" mass="71948">MRLWAARPNRPDVCKGDGADSNTVVATRSDLHILLQQARSAIGWQHLNHQEVVVSGSGQHLGEPVAWQLRWRGDGAFAEEIKGRHLSFRWGFEGSAAGATWEEDSSGVSKKQELDDREAMLLSVWVRTGYWLHPEAAPGLDIQAASLSEARTDSITSSIQSKAAAGSHAADQGCTSAEQLSKAVPAPSHSDRLHDNPASPAGEVPSDGIVASPATSPAAAVGSGDSRCLQLEGQASADSGAHAAPVSTTGSSQGHQEAPTLCLQLRGAKMVATLRLEGQSHLPQSLSHPICGQQEDWAYHDWQSWDIGGDLQIMHPRTIKHRAAAGGDNEYLVERVRLQSLGLGASAYSMPPVRMLPADTAFEQGPEQAQAQCWWTSSGHLLLHPAIDGQRLGWMLLDTGASGGVITKAAADKLGLERFGDLHVSGVGASVTSRFCQATSIQIGPMTMAKPLFMEMDISGLVSGAPGEIIGILGADVLRRAVWELPAKPTPPQTSWGKAKAPPLKVHMWHPAHPQALPTGLPWQTFISISSLPHIPVRFGLPEAKEGAGGPNDDREALFMLDSGAGGADVMMNLSSGTDLDLLDPKRNSSISTTVRGVGGTGGAGMKMARVQLPWAQLGQQGAQLQRVSCLIAQNTGLELSMYTAGIVCSSLMGRCRIYVDYTRSRIAFLPPIAPSKL</sequence>
<dbReference type="CDD" id="cd05483">
    <property type="entry name" value="retropepsin_like_bacteria"/>
    <property type="match status" value="1"/>
</dbReference>
<evidence type="ECO:0000313" key="4">
    <source>
        <dbReference type="EMBL" id="KAK9863881.1"/>
    </source>
</evidence>
<accession>A0AAW1T5M3</accession>
<name>A0AAW1T5M3_9CHLO</name>
<dbReference type="InterPro" id="IPR001995">
    <property type="entry name" value="Peptidase_A2_cat"/>
</dbReference>
<dbReference type="AlphaFoldDB" id="A0AAW1T5M3"/>
<evidence type="ECO:0000313" key="5">
    <source>
        <dbReference type="Proteomes" id="UP001485043"/>
    </source>
</evidence>
<dbReference type="InterPro" id="IPR034122">
    <property type="entry name" value="Retropepsin-like_bacterial"/>
</dbReference>
<feature type="domain" description="Peptidase A2" evidence="3">
    <location>
        <begin position="396"/>
        <end position="477"/>
    </location>
</feature>
<gene>
    <name evidence="4" type="ORF">WJX84_010064</name>
</gene>
<protein>
    <recommendedName>
        <fullName evidence="3">Peptidase A2 domain-containing protein</fullName>
    </recommendedName>
</protein>
<dbReference type="SUPFAM" id="SSF50630">
    <property type="entry name" value="Acid proteases"/>
    <property type="match status" value="1"/>
</dbReference>
<dbReference type="Pfam" id="PF13650">
    <property type="entry name" value="Asp_protease_2"/>
    <property type="match status" value="1"/>
</dbReference>
<keyword evidence="1" id="KW-0378">Hydrolase</keyword>
<keyword evidence="5" id="KW-1185">Reference proteome</keyword>
<comment type="caution">
    <text evidence="4">The sequence shown here is derived from an EMBL/GenBank/DDBJ whole genome shotgun (WGS) entry which is preliminary data.</text>
</comment>
<dbReference type="PROSITE" id="PS50175">
    <property type="entry name" value="ASP_PROT_RETROV"/>
    <property type="match status" value="1"/>
</dbReference>
<feature type="region of interest" description="Disordered" evidence="2">
    <location>
        <begin position="170"/>
        <end position="258"/>
    </location>
</feature>
<reference evidence="4 5" key="1">
    <citation type="journal article" date="2024" name="Nat. Commun.">
        <title>Phylogenomics reveals the evolutionary origins of lichenization in chlorophyte algae.</title>
        <authorList>
            <person name="Puginier C."/>
            <person name="Libourel C."/>
            <person name="Otte J."/>
            <person name="Skaloud P."/>
            <person name="Haon M."/>
            <person name="Grisel S."/>
            <person name="Petersen M."/>
            <person name="Berrin J.G."/>
            <person name="Delaux P.M."/>
            <person name="Dal Grande F."/>
            <person name="Keller J."/>
        </authorList>
    </citation>
    <scope>NUCLEOTIDE SEQUENCE [LARGE SCALE GENOMIC DNA]</scope>
    <source>
        <strain evidence="4 5">SAG 2523</strain>
    </source>
</reference>
<dbReference type="GO" id="GO:0004190">
    <property type="term" value="F:aspartic-type endopeptidase activity"/>
    <property type="evidence" value="ECO:0007669"/>
    <property type="project" value="InterPro"/>
</dbReference>
<evidence type="ECO:0000256" key="1">
    <source>
        <dbReference type="ARBA" id="ARBA00022801"/>
    </source>
</evidence>
<dbReference type="EMBL" id="JALJOV010000419">
    <property type="protein sequence ID" value="KAK9863881.1"/>
    <property type="molecule type" value="Genomic_DNA"/>
</dbReference>
<evidence type="ECO:0000259" key="3">
    <source>
        <dbReference type="PROSITE" id="PS50175"/>
    </source>
</evidence>
<dbReference type="InterPro" id="IPR021109">
    <property type="entry name" value="Peptidase_aspartic_dom_sf"/>
</dbReference>
<feature type="compositionally biased region" description="Polar residues" evidence="2">
    <location>
        <begin position="246"/>
        <end position="255"/>
    </location>
</feature>
<dbReference type="Proteomes" id="UP001485043">
    <property type="component" value="Unassembled WGS sequence"/>
</dbReference>
<feature type="compositionally biased region" description="Low complexity" evidence="2">
    <location>
        <begin position="210"/>
        <end position="224"/>
    </location>
</feature>
<dbReference type="Gene3D" id="2.40.70.10">
    <property type="entry name" value="Acid Proteases"/>
    <property type="match status" value="1"/>
</dbReference>
<proteinExistence type="predicted"/>
<organism evidence="4 5">
    <name type="scientific">Apatococcus fuscideae</name>
    <dbReference type="NCBI Taxonomy" id="2026836"/>
    <lineage>
        <taxon>Eukaryota</taxon>
        <taxon>Viridiplantae</taxon>
        <taxon>Chlorophyta</taxon>
        <taxon>core chlorophytes</taxon>
        <taxon>Trebouxiophyceae</taxon>
        <taxon>Chlorellales</taxon>
        <taxon>Chlorellaceae</taxon>
        <taxon>Apatococcus</taxon>
    </lineage>
</organism>
<evidence type="ECO:0000256" key="2">
    <source>
        <dbReference type="SAM" id="MobiDB-lite"/>
    </source>
</evidence>
<dbReference type="GO" id="GO:0006508">
    <property type="term" value="P:proteolysis"/>
    <property type="evidence" value="ECO:0007669"/>
    <property type="project" value="InterPro"/>
</dbReference>